<dbReference type="SUPFAM" id="SSF55874">
    <property type="entry name" value="ATPase domain of HSP90 chaperone/DNA topoisomerase II/histidine kinase"/>
    <property type="match status" value="1"/>
</dbReference>
<dbReference type="Pfam" id="PF02518">
    <property type="entry name" value="HATPase_c"/>
    <property type="match status" value="1"/>
</dbReference>
<dbReference type="PROSITE" id="PS50109">
    <property type="entry name" value="HIS_KIN"/>
    <property type="match status" value="1"/>
</dbReference>
<comment type="catalytic activity">
    <reaction evidence="1">
        <text>ATP + protein L-histidine = ADP + protein N-phospho-L-histidine.</text>
        <dbReference type="EC" id="2.7.13.3"/>
    </reaction>
</comment>
<dbReference type="InterPro" id="IPR003661">
    <property type="entry name" value="HisK_dim/P_dom"/>
</dbReference>
<keyword evidence="3" id="KW-0597">Phosphoprotein</keyword>
<sequence length="570" mass="64403">MPMELRLYRLVCLIAWVASFFLVLPINYLQQISPYVNYVVAIYGAFNVFLYLASLRGRYYTKIFFIALLLALNATWFFNGGSKGGVSYYFFAAFFYSVIFYRGMERWAMVGASILNCLCLVASEAYFPNLLVPFVNDLAQRTDIASGIVISGLVCTTMLMVVLTEYDREHQRLRTLYDQLQLTVAERKLAENQASKAQQRLDAVVAGTPDPIYVKDLEGSYLLVNEAAANLMGVEEAGILGKGDRELSPEAAEFFSQGDQIAVRRGSTVTFQNHLTLPGGERRSYLTTKGVLRDDGEVTGLFGISRDVSELDEVTDQVRRLNEELDHRVRERTEQLERAIREQEAFSYSVSHDLRSPLRHINSYTTILKEEAAGRLVPDEKKYLDQICRATRHMGRLIDDLLELSRVSRSQVALEPVNLSNLAILSSLMLRQSDNERIAEFEIDPGMIALGDKTLLTLVIDNLFGNAWKYTSRKEKARIRFGREMVEGKEVFFVKDNGTGFDMAYRHKLFGPFERLHGGDYEGTGIGLATVKRIIERHQGDIWAEGIPGVGASFYFTLADRDQATTRSLS</sequence>
<dbReference type="PANTHER" id="PTHR42878">
    <property type="entry name" value="TWO-COMPONENT HISTIDINE KINASE"/>
    <property type="match status" value="1"/>
</dbReference>
<dbReference type="SMART" id="SM00387">
    <property type="entry name" value="HATPase_c"/>
    <property type="match status" value="1"/>
</dbReference>
<feature type="transmembrane region" description="Helical" evidence="8">
    <location>
        <begin position="113"/>
        <end position="132"/>
    </location>
</feature>
<feature type="coiled-coil region" evidence="7">
    <location>
        <begin position="163"/>
        <end position="200"/>
    </location>
</feature>
<gene>
    <name evidence="11" type="ORF">JFN93_05305</name>
</gene>
<dbReference type="InterPro" id="IPR004358">
    <property type="entry name" value="Sig_transdc_His_kin-like_C"/>
</dbReference>
<feature type="domain" description="PAS" evidence="10">
    <location>
        <begin position="197"/>
        <end position="266"/>
    </location>
</feature>
<keyword evidence="6 8" id="KW-0472">Membrane</keyword>
<dbReference type="NCBIfam" id="TIGR00229">
    <property type="entry name" value="sensory_box"/>
    <property type="match status" value="1"/>
</dbReference>
<evidence type="ECO:0000256" key="6">
    <source>
        <dbReference type="ARBA" id="ARBA00023136"/>
    </source>
</evidence>
<keyword evidence="7" id="KW-0175">Coiled coil</keyword>
<protein>
    <recommendedName>
        <fullName evidence="2">histidine kinase</fullName>
        <ecNumber evidence="2">2.7.13.3</ecNumber>
    </recommendedName>
</protein>
<dbReference type="InterPro" id="IPR005467">
    <property type="entry name" value="His_kinase_dom"/>
</dbReference>
<keyword evidence="12" id="KW-1185">Reference proteome</keyword>
<reference evidence="11" key="1">
    <citation type="submission" date="2020-12" db="EMBL/GenBank/DDBJ databases">
        <title>Geomonas sp. Red875, isolated from river sediment.</title>
        <authorList>
            <person name="Xu Z."/>
            <person name="Zhang Z."/>
            <person name="Masuda Y."/>
            <person name="Itoh H."/>
            <person name="Senoo K."/>
        </authorList>
    </citation>
    <scope>NUCLEOTIDE SEQUENCE</scope>
    <source>
        <strain evidence="11">Red875</strain>
    </source>
</reference>
<dbReference type="FunFam" id="3.30.565.10:FF:000006">
    <property type="entry name" value="Sensor histidine kinase WalK"/>
    <property type="match status" value="1"/>
</dbReference>
<evidence type="ECO:0000259" key="10">
    <source>
        <dbReference type="PROSITE" id="PS50112"/>
    </source>
</evidence>
<dbReference type="AlphaFoldDB" id="A0A8J7JBV9"/>
<dbReference type="CDD" id="cd00130">
    <property type="entry name" value="PAS"/>
    <property type="match status" value="1"/>
</dbReference>
<feature type="coiled-coil region" evidence="7">
    <location>
        <begin position="304"/>
        <end position="342"/>
    </location>
</feature>
<dbReference type="PROSITE" id="PS50112">
    <property type="entry name" value="PAS"/>
    <property type="match status" value="1"/>
</dbReference>
<dbReference type="Pfam" id="PF08448">
    <property type="entry name" value="PAS_4"/>
    <property type="match status" value="1"/>
</dbReference>
<dbReference type="SMART" id="SM00091">
    <property type="entry name" value="PAS"/>
    <property type="match status" value="1"/>
</dbReference>
<dbReference type="GO" id="GO:0030295">
    <property type="term" value="F:protein kinase activator activity"/>
    <property type="evidence" value="ECO:0007669"/>
    <property type="project" value="TreeGrafter"/>
</dbReference>
<dbReference type="Gene3D" id="3.30.565.10">
    <property type="entry name" value="Histidine kinase-like ATPase, C-terminal domain"/>
    <property type="match status" value="1"/>
</dbReference>
<keyword evidence="4" id="KW-0808">Transferase</keyword>
<keyword evidence="5" id="KW-0418">Kinase</keyword>
<evidence type="ECO:0000256" key="8">
    <source>
        <dbReference type="SAM" id="Phobius"/>
    </source>
</evidence>
<name>A0A8J7JBV9_9BACT</name>
<dbReference type="GO" id="GO:0007234">
    <property type="term" value="P:osmosensory signaling via phosphorelay pathway"/>
    <property type="evidence" value="ECO:0007669"/>
    <property type="project" value="TreeGrafter"/>
</dbReference>
<dbReference type="SUPFAM" id="SSF55785">
    <property type="entry name" value="PYP-like sensor domain (PAS domain)"/>
    <property type="match status" value="1"/>
</dbReference>
<dbReference type="Proteomes" id="UP000636888">
    <property type="component" value="Unassembled WGS sequence"/>
</dbReference>
<organism evidence="11 12">
    <name type="scientific">Geomesophilobacter sediminis</name>
    <dbReference type="NCBI Taxonomy" id="2798584"/>
    <lineage>
        <taxon>Bacteria</taxon>
        <taxon>Pseudomonadati</taxon>
        <taxon>Thermodesulfobacteriota</taxon>
        <taxon>Desulfuromonadia</taxon>
        <taxon>Geobacterales</taxon>
        <taxon>Geobacteraceae</taxon>
        <taxon>Geomesophilobacter</taxon>
    </lineage>
</organism>
<keyword evidence="8" id="KW-1133">Transmembrane helix</keyword>
<dbReference type="PANTHER" id="PTHR42878:SF15">
    <property type="entry name" value="BACTERIOPHYTOCHROME"/>
    <property type="match status" value="1"/>
</dbReference>
<evidence type="ECO:0000256" key="2">
    <source>
        <dbReference type="ARBA" id="ARBA00012438"/>
    </source>
</evidence>
<dbReference type="InterPro" id="IPR003594">
    <property type="entry name" value="HATPase_dom"/>
</dbReference>
<dbReference type="InterPro" id="IPR000014">
    <property type="entry name" value="PAS"/>
</dbReference>
<dbReference type="GO" id="GO:0016020">
    <property type="term" value="C:membrane"/>
    <property type="evidence" value="ECO:0007669"/>
    <property type="project" value="UniProtKB-SubCell"/>
</dbReference>
<dbReference type="InterPro" id="IPR050351">
    <property type="entry name" value="BphY/WalK/GraS-like"/>
</dbReference>
<dbReference type="EC" id="2.7.13.3" evidence="2"/>
<keyword evidence="8" id="KW-0812">Transmembrane</keyword>
<feature type="transmembrane region" description="Helical" evidence="8">
    <location>
        <begin position="59"/>
        <end position="78"/>
    </location>
</feature>
<dbReference type="SMART" id="SM00388">
    <property type="entry name" value="HisKA"/>
    <property type="match status" value="1"/>
</dbReference>
<comment type="caution">
    <text evidence="11">The sequence shown here is derived from an EMBL/GenBank/DDBJ whole genome shotgun (WGS) entry which is preliminary data.</text>
</comment>
<evidence type="ECO:0000256" key="1">
    <source>
        <dbReference type="ARBA" id="ARBA00000085"/>
    </source>
</evidence>
<evidence type="ECO:0000313" key="11">
    <source>
        <dbReference type="EMBL" id="MBJ6724118.1"/>
    </source>
</evidence>
<dbReference type="InterPro" id="IPR036097">
    <property type="entry name" value="HisK_dim/P_sf"/>
</dbReference>
<dbReference type="GO" id="GO:0000155">
    <property type="term" value="F:phosphorelay sensor kinase activity"/>
    <property type="evidence" value="ECO:0007669"/>
    <property type="project" value="InterPro"/>
</dbReference>
<dbReference type="SUPFAM" id="SSF47384">
    <property type="entry name" value="Homodimeric domain of signal transducing histidine kinase"/>
    <property type="match status" value="1"/>
</dbReference>
<accession>A0A8J7JBV9</accession>
<dbReference type="InterPro" id="IPR013656">
    <property type="entry name" value="PAS_4"/>
</dbReference>
<dbReference type="InterPro" id="IPR036890">
    <property type="entry name" value="HATPase_C_sf"/>
</dbReference>
<dbReference type="Gene3D" id="3.30.450.20">
    <property type="entry name" value="PAS domain"/>
    <property type="match status" value="1"/>
</dbReference>
<evidence type="ECO:0000313" key="12">
    <source>
        <dbReference type="Proteomes" id="UP000636888"/>
    </source>
</evidence>
<dbReference type="GO" id="GO:0000156">
    <property type="term" value="F:phosphorelay response regulator activity"/>
    <property type="evidence" value="ECO:0007669"/>
    <property type="project" value="TreeGrafter"/>
</dbReference>
<feature type="transmembrane region" description="Helical" evidence="8">
    <location>
        <begin position="7"/>
        <end position="29"/>
    </location>
</feature>
<feature type="transmembrane region" description="Helical" evidence="8">
    <location>
        <begin position="144"/>
        <end position="164"/>
    </location>
</feature>
<dbReference type="Pfam" id="PF00512">
    <property type="entry name" value="HisKA"/>
    <property type="match status" value="1"/>
</dbReference>
<proteinExistence type="predicted"/>
<evidence type="ECO:0000259" key="9">
    <source>
        <dbReference type="PROSITE" id="PS50109"/>
    </source>
</evidence>
<dbReference type="PRINTS" id="PR00344">
    <property type="entry name" value="BCTRLSENSOR"/>
</dbReference>
<feature type="domain" description="Histidine kinase" evidence="9">
    <location>
        <begin position="349"/>
        <end position="562"/>
    </location>
</feature>
<dbReference type="CDD" id="cd00082">
    <property type="entry name" value="HisKA"/>
    <property type="match status" value="1"/>
</dbReference>
<feature type="transmembrane region" description="Helical" evidence="8">
    <location>
        <begin position="35"/>
        <end position="52"/>
    </location>
</feature>
<dbReference type="Gene3D" id="1.10.287.130">
    <property type="match status" value="1"/>
</dbReference>
<evidence type="ECO:0000256" key="7">
    <source>
        <dbReference type="SAM" id="Coils"/>
    </source>
</evidence>
<evidence type="ECO:0000256" key="5">
    <source>
        <dbReference type="ARBA" id="ARBA00022777"/>
    </source>
</evidence>
<dbReference type="RefSeq" id="WP_199382965.1">
    <property type="nucleotide sequence ID" value="NZ_JAEMHM010000004.1"/>
</dbReference>
<feature type="transmembrane region" description="Helical" evidence="8">
    <location>
        <begin position="84"/>
        <end position="101"/>
    </location>
</feature>
<dbReference type="InterPro" id="IPR035965">
    <property type="entry name" value="PAS-like_dom_sf"/>
</dbReference>
<dbReference type="EMBL" id="JAEMHM010000004">
    <property type="protein sequence ID" value="MBJ6724118.1"/>
    <property type="molecule type" value="Genomic_DNA"/>
</dbReference>
<evidence type="ECO:0000256" key="4">
    <source>
        <dbReference type="ARBA" id="ARBA00022679"/>
    </source>
</evidence>
<dbReference type="FunFam" id="1.10.287.130:FF:000070">
    <property type="entry name" value="Histidine kinase sensor protein"/>
    <property type="match status" value="1"/>
</dbReference>
<evidence type="ECO:0000256" key="3">
    <source>
        <dbReference type="ARBA" id="ARBA00022553"/>
    </source>
</evidence>